<comment type="caution">
    <text evidence="2">The sequence shown here is derived from an EMBL/GenBank/DDBJ whole genome shotgun (WGS) entry which is preliminary data.</text>
</comment>
<feature type="region of interest" description="Disordered" evidence="1">
    <location>
        <begin position="1"/>
        <end position="55"/>
    </location>
</feature>
<accession>A0A5B0N7F5</accession>
<dbReference type="EMBL" id="VDEP01000415">
    <property type="protein sequence ID" value="KAA1085215.1"/>
    <property type="molecule type" value="Genomic_DNA"/>
</dbReference>
<sequence>MSIRHEFHRRGGIGVSPLCSLEPQGSKVLSDSDSRAPGRHSGSNEGPPSARTELGLGWSTLARLGSLGLRPAHSAA</sequence>
<dbReference type="AlphaFoldDB" id="A0A5B0N7F5"/>
<feature type="compositionally biased region" description="Basic residues" evidence="1">
    <location>
        <begin position="1"/>
        <end position="11"/>
    </location>
</feature>
<proteinExistence type="predicted"/>
<organism evidence="2 3">
    <name type="scientific">Puccinia graminis f. sp. tritici</name>
    <dbReference type="NCBI Taxonomy" id="56615"/>
    <lineage>
        <taxon>Eukaryota</taxon>
        <taxon>Fungi</taxon>
        <taxon>Dikarya</taxon>
        <taxon>Basidiomycota</taxon>
        <taxon>Pucciniomycotina</taxon>
        <taxon>Pucciniomycetes</taxon>
        <taxon>Pucciniales</taxon>
        <taxon>Pucciniaceae</taxon>
        <taxon>Puccinia</taxon>
    </lineage>
</organism>
<protein>
    <submittedName>
        <fullName evidence="2">Uncharacterized protein</fullName>
    </submittedName>
</protein>
<gene>
    <name evidence="2" type="ORF">PGTUg99_007622</name>
</gene>
<reference evidence="2 3" key="1">
    <citation type="submission" date="2019-05" db="EMBL/GenBank/DDBJ databases">
        <title>Emergence of the Ug99 lineage of the wheat stem rust pathogen through somatic hybridization.</title>
        <authorList>
            <person name="Li F."/>
            <person name="Upadhyaya N.M."/>
            <person name="Sperschneider J."/>
            <person name="Matny O."/>
            <person name="Nguyen-Phuc H."/>
            <person name="Mago R."/>
            <person name="Raley C."/>
            <person name="Miller M.E."/>
            <person name="Silverstein K.A.T."/>
            <person name="Henningsen E."/>
            <person name="Hirsch C.D."/>
            <person name="Visser B."/>
            <person name="Pretorius Z.A."/>
            <person name="Steffenson B.J."/>
            <person name="Schwessinger B."/>
            <person name="Dodds P.N."/>
            <person name="Figueroa M."/>
        </authorList>
    </citation>
    <scope>NUCLEOTIDE SEQUENCE [LARGE SCALE GENOMIC DNA]</scope>
    <source>
        <strain evidence="2 3">Ug99</strain>
    </source>
</reference>
<evidence type="ECO:0000313" key="2">
    <source>
        <dbReference type="EMBL" id="KAA1085215.1"/>
    </source>
</evidence>
<dbReference type="Proteomes" id="UP000325313">
    <property type="component" value="Unassembled WGS sequence"/>
</dbReference>
<evidence type="ECO:0000313" key="3">
    <source>
        <dbReference type="Proteomes" id="UP000325313"/>
    </source>
</evidence>
<evidence type="ECO:0000256" key="1">
    <source>
        <dbReference type="SAM" id="MobiDB-lite"/>
    </source>
</evidence>
<name>A0A5B0N7F5_PUCGR</name>